<evidence type="ECO:0000313" key="3">
    <source>
        <dbReference type="Proteomes" id="UP000772434"/>
    </source>
</evidence>
<dbReference type="Proteomes" id="UP000772434">
    <property type="component" value="Unassembled WGS sequence"/>
</dbReference>
<name>A0A9P5U5E7_9AGAR</name>
<protein>
    <submittedName>
        <fullName evidence="2">Uncharacterized protein</fullName>
    </submittedName>
</protein>
<keyword evidence="3" id="KW-1185">Reference proteome</keyword>
<comment type="caution">
    <text evidence="2">The sequence shown here is derived from an EMBL/GenBank/DDBJ whole genome shotgun (WGS) entry which is preliminary data.</text>
</comment>
<feature type="transmembrane region" description="Helical" evidence="1">
    <location>
        <begin position="20"/>
        <end position="40"/>
    </location>
</feature>
<dbReference type="PROSITE" id="PS51257">
    <property type="entry name" value="PROKAR_LIPOPROTEIN"/>
    <property type="match status" value="1"/>
</dbReference>
<evidence type="ECO:0000313" key="2">
    <source>
        <dbReference type="EMBL" id="KAF9066901.1"/>
    </source>
</evidence>
<gene>
    <name evidence="2" type="ORF">BDP27DRAFT_1329658</name>
</gene>
<organism evidence="2 3">
    <name type="scientific">Rhodocollybia butyracea</name>
    <dbReference type="NCBI Taxonomy" id="206335"/>
    <lineage>
        <taxon>Eukaryota</taxon>
        <taxon>Fungi</taxon>
        <taxon>Dikarya</taxon>
        <taxon>Basidiomycota</taxon>
        <taxon>Agaricomycotina</taxon>
        <taxon>Agaricomycetes</taxon>
        <taxon>Agaricomycetidae</taxon>
        <taxon>Agaricales</taxon>
        <taxon>Marasmiineae</taxon>
        <taxon>Omphalotaceae</taxon>
        <taxon>Rhodocollybia</taxon>
    </lineage>
</organism>
<evidence type="ECO:0000256" key="1">
    <source>
        <dbReference type="SAM" id="Phobius"/>
    </source>
</evidence>
<keyword evidence="1" id="KW-0472">Membrane</keyword>
<feature type="transmembrane region" description="Helical" evidence="1">
    <location>
        <begin position="90"/>
        <end position="110"/>
    </location>
</feature>
<reference evidence="2" key="1">
    <citation type="submission" date="2020-11" db="EMBL/GenBank/DDBJ databases">
        <authorList>
            <consortium name="DOE Joint Genome Institute"/>
            <person name="Ahrendt S."/>
            <person name="Riley R."/>
            <person name="Andreopoulos W."/>
            <person name="Labutti K."/>
            <person name="Pangilinan J."/>
            <person name="Ruiz-Duenas F.J."/>
            <person name="Barrasa J.M."/>
            <person name="Sanchez-Garcia M."/>
            <person name="Camarero S."/>
            <person name="Miyauchi S."/>
            <person name="Serrano A."/>
            <person name="Linde D."/>
            <person name="Babiker R."/>
            <person name="Drula E."/>
            <person name="Ayuso-Fernandez I."/>
            <person name="Pacheco R."/>
            <person name="Padilla G."/>
            <person name="Ferreira P."/>
            <person name="Barriuso J."/>
            <person name="Kellner H."/>
            <person name="Castanera R."/>
            <person name="Alfaro M."/>
            <person name="Ramirez L."/>
            <person name="Pisabarro A.G."/>
            <person name="Kuo A."/>
            <person name="Tritt A."/>
            <person name="Lipzen A."/>
            <person name="He G."/>
            <person name="Yan M."/>
            <person name="Ng V."/>
            <person name="Cullen D."/>
            <person name="Martin F."/>
            <person name="Rosso M.-N."/>
            <person name="Henrissat B."/>
            <person name="Hibbett D."/>
            <person name="Martinez A.T."/>
            <person name="Grigoriev I.V."/>
        </authorList>
    </citation>
    <scope>NUCLEOTIDE SEQUENCE</scope>
    <source>
        <strain evidence="2">AH 40177</strain>
    </source>
</reference>
<keyword evidence="1" id="KW-0812">Transmembrane</keyword>
<feature type="transmembrane region" description="Helical" evidence="1">
    <location>
        <begin position="52"/>
        <end position="70"/>
    </location>
</feature>
<proteinExistence type="predicted"/>
<dbReference type="EMBL" id="JADNRY010000080">
    <property type="protein sequence ID" value="KAF9066901.1"/>
    <property type="molecule type" value="Genomic_DNA"/>
</dbReference>
<dbReference type="AlphaFoldDB" id="A0A9P5U5E7"/>
<accession>A0A9P5U5E7</accession>
<feature type="transmembrane region" description="Helical" evidence="1">
    <location>
        <begin position="130"/>
        <end position="150"/>
    </location>
</feature>
<feature type="transmembrane region" description="Helical" evidence="1">
    <location>
        <begin position="170"/>
        <end position="192"/>
    </location>
</feature>
<dbReference type="OrthoDB" id="3051530at2759"/>
<keyword evidence="1" id="KW-1133">Transmembrane helix</keyword>
<feature type="transmembrane region" description="Helical" evidence="1">
    <location>
        <begin position="212"/>
        <end position="233"/>
    </location>
</feature>
<sequence>MPVMLSRDFGSEVTPGSSFVVFDVLLGLSLFFTSCTYFSALFSKSIVRMMTWFALIISCWLSCISFLLLVGHQVGGDPSFSLCLFQAGMIYAAPPSAAAAALAFVIEIYLRLTTFMTQTLVNNRIITSLLFLPAVTHQVVFWIAIFTGLSNQEAVQPNPQKMFCRINAELPPAVTGVTVITFVVIMIMVECIRTVFREARRHGVGPIFPFKLFIRVGIYTLVAMILISVDVVINFGPTKESTPALDITADIVHMYMFWKKKSPSSTTHLNIQVDIEQQEDGQLKLMVFHLPI</sequence>